<organism evidence="2 3">
    <name type="scientific">Sorangium cellulosum So0157-2</name>
    <dbReference type="NCBI Taxonomy" id="1254432"/>
    <lineage>
        <taxon>Bacteria</taxon>
        <taxon>Pseudomonadati</taxon>
        <taxon>Myxococcota</taxon>
        <taxon>Polyangia</taxon>
        <taxon>Polyangiales</taxon>
        <taxon>Polyangiaceae</taxon>
        <taxon>Sorangium</taxon>
    </lineage>
</organism>
<dbReference type="PATRIC" id="fig|1254432.3.peg.2604"/>
<dbReference type="Proteomes" id="UP000014803">
    <property type="component" value="Chromosome"/>
</dbReference>
<keyword evidence="1" id="KW-1133">Transmembrane helix</keyword>
<protein>
    <submittedName>
        <fullName evidence="2">Uncharacterized protein</fullName>
    </submittedName>
</protein>
<gene>
    <name evidence="2" type="ORF">SCE1572_11620</name>
</gene>
<accession>S4XT83</accession>
<evidence type="ECO:0000256" key="1">
    <source>
        <dbReference type="SAM" id="Phobius"/>
    </source>
</evidence>
<dbReference type="EMBL" id="CP003969">
    <property type="protein sequence ID" value="AGP35100.1"/>
    <property type="molecule type" value="Genomic_DNA"/>
</dbReference>
<dbReference type="KEGG" id="scu:SCE1572_11620"/>
<evidence type="ECO:0000313" key="3">
    <source>
        <dbReference type="Proteomes" id="UP000014803"/>
    </source>
</evidence>
<keyword evidence="1" id="KW-0812">Transmembrane</keyword>
<proteinExistence type="predicted"/>
<sequence>MPVNFVTCLFITLAVKPMAWWQLVFTYLVPIILLRFA</sequence>
<dbReference type="HOGENOM" id="CLU_3348742_0_0_7"/>
<name>S4XT83_SORCE</name>
<dbReference type="AlphaFoldDB" id="S4XT83"/>
<reference evidence="2 3" key="1">
    <citation type="journal article" date="2013" name="Sci. Rep.">
        <title>Extraordinary expansion of a Sorangium cellulosum genome from an alkaline milieu.</title>
        <authorList>
            <person name="Han K."/>
            <person name="Li Z.F."/>
            <person name="Peng R."/>
            <person name="Zhu L.P."/>
            <person name="Zhou T."/>
            <person name="Wang L.G."/>
            <person name="Li S.G."/>
            <person name="Zhang X.B."/>
            <person name="Hu W."/>
            <person name="Wu Z.H."/>
            <person name="Qin N."/>
            <person name="Li Y.Z."/>
        </authorList>
    </citation>
    <scope>NUCLEOTIDE SEQUENCE [LARGE SCALE GENOMIC DNA]</scope>
    <source>
        <strain evidence="2 3">So0157-2</strain>
    </source>
</reference>
<keyword evidence="1" id="KW-0472">Membrane</keyword>
<feature type="transmembrane region" description="Helical" evidence="1">
    <location>
        <begin position="19"/>
        <end position="36"/>
    </location>
</feature>
<evidence type="ECO:0000313" key="2">
    <source>
        <dbReference type="EMBL" id="AGP35100.1"/>
    </source>
</evidence>